<dbReference type="SUPFAM" id="SSF48150">
    <property type="entry name" value="DNA-glycosylase"/>
    <property type="match status" value="1"/>
</dbReference>
<evidence type="ECO:0000313" key="10">
    <source>
        <dbReference type="EMBL" id="NGP75804.1"/>
    </source>
</evidence>
<evidence type="ECO:0000256" key="9">
    <source>
        <dbReference type="PIRSR" id="PIRSR605019-1"/>
    </source>
</evidence>
<organism evidence="10 11">
    <name type="scientific">Halalkalibaculum roseum</name>
    <dbReference type="NCBI Taxonomy" id="2709311"/>
    <lineage>
        <taxon>Bacteria</taxon>
        <taxon>Pseudomonadati</taxon>
        <taxon>Balneolota</taxon>
        <taxon>Balneolia</taxon>
        <taxon>Balneolales</taxon>
        <taxon>Balneolaceae</taxon>
        <taxon>Halalkalibaculum</taxon>
    </lineage>
</organism>
<comment type="caution">
    <text evidence="10">The sequence shown here is derived from an EMBL/GenBank/DDBJ whole genome shotgun (WGS) entry which is preliminary data.</text>
</comment>
<dbReference type="Pfam" id="PF03352">
    <property type="entry name" value="Adenine_glyco"/>
    <property type="match status" value="1"/>
</dbReference>
<keyword evidence="4 9" id="KW-0862">Zinc</keyword>
<accession>A0A6M1SXF9</accession>
<dbReference type="AlphaFoldDB" id="A0A6M1SXF9"/>
<dbReference type="InterPro" id="IPR005019">
    <property type="entry name" value="Adenine_glyco"/>
</dbReference>
<comment type="function">
    <text evidence="7">Hydrolysis of the deoxyribose N-glycosidic bond to excise 3-methyladenine from the damaged DNA polymer formed by alkylation lesions.</text>
</comment>
<keyword evidence="2" id="KW-0227">DNA damage</keyword>
<dbReference type="GO" id="GO:0008725">
    <property type="term" value="F:DNA-3-methyladenine glycosylase activity"/>
    <property type="evidence" value="ECO:0007669"/>
    <property type="project" value="UniProtKB-EC"/>
</dbReference>
<proteinExistence type="predicted"/>
<dbReference type="Proteomes" id="UP000473278">
    <property type="component" value="Unassembled WGS sequence"/>
</dbReference>
<dbReference type="EC" id="3.2.2.20" evidence="8"/>
<gene>
    <name evidence="10" type="ORF">G3570_04115</name>
</gene>
<dbReference type="PANTHER" id="PTHR30037">
    <property type="entry name" value="DNA-3-METHYLADENINE GLYCOSYLASE 1"/>
    <property type="match status" value="1"/>
</dbReference>
<sequence>MKKRCDWCENTFDEYVEYHDKEWGVTVHDDKIQFEFLILEGAQAGLSWSTILKRREGYREAFANFDVEKVARFDEAKIQELLNNPAIIRNKLKVRSAVTNAQNFIELKDRYGSFDDYIWSFVDGEPVVNHWTSMSDVPATTEISDKLAKDLKKRGFKFVGSTIMYAHMQAVGMVNDHLVSCFRHKEIINMH</sequence>
<evidence type="ECO:0000256" key="5">
    <source>
        <dbReference type="ARBA" id="ARBA00023204"/>
    </source>
</evidence>
<evidence type="ECO:0000256" key="1">
    <source>
        <dbReference type="ARBA" id="ARBA00022723"/>
    </source>
</evidence>
<evidence type="ECO:0000256" key="7">
    <source>
        <dbReference type="ARBA" id="ARBA00057608"/>
    </source>
</evidence>
<dbReference type="EMBL" id="JAALLT010000001">
    <property type="protein sequence ID" value="NGP75804.1"/>
    <property type="molecule type" value="Genomic_DNA"/>
</dbReference>
<comment type="catalytic activity">
    <reaction evidence="6">
        <text>Hydrolysis of alkylated DNA, releasing 3-methyladenine.</text>
        <dbReference type="EC" id="3.2.2.20"/>
    </reaction>
</comment>
<feature type="binding site" evidence="9">
    <location>
        <position position="5"/>
    </location>
    <ligand>
        <name>Zn(2+)</name>
        <dbReference type="ChEBI" id="CHEBI:29105"/>
    </ligand>
</feature>
<keyword evidence="11" id="KW-1185">Reference proteome</keyword>
<feature type="binding site" evidence="9">
    <location>
        <position position="19"/>
    </location>
    <ligand>
        <name>Zn(2+)</name>
        <dbReference type="ChEBI" id="CHEBI:29105"/>
    </ligand>
</feature>
<dbReference type="GO" id="GO:0046872">
    <property type="term" value="F:metal ion binding"/>
    <property type="evidence" value="ECO:0007669"/>
    <property type="project" value="UniProtKB-KW"/>
</dbReference>
<dbReference type="PANTHER" id="PTHR30037:SF4">
    <property type="entry name" value="DNA-3-METHYLADENINE GLYCOSYLASE I"/>
    <property type="match status" value="1"/>
</dbReference>
<dbReference type="InterPro" id="IPR011257">
    <property type="entry name" value="DNA_glycosylase"/>
</dbReference>
<evidence type="ECO:0000256" key="6">
    <source>
        <dbReference type="ARBA" id="ARBA00052558"/>
    </source>
</evidence>
<dbReference type="InterPro" id="IPR052891">
    <property type="entry name" value="DNA-3mA_glycosylase"/>
</dbReference>
<evidence type="ECO:0000313" key="11">
    <source>
        <dbReference type="Proteomes" id="UP000473278"/>
    </source>
</evidence>
<evidence type="ECO:0000256" key="2">
    <source>
        <dbReference type="ARBA" id="ARBA00022763"/>
    </source>
</evidence>
<protein>
    <recommendedName>
        <fullName evidence="8">DNA-3-methyladenine glycosylase I</fullName>
        <ecNumber evidence="8">3.2.2.20</ecNumber>
    </recommendedName>
</protein>
<feature type="binding site" evidence="9">
    <location>
        <position position="181"/>
    </location>
    <ligand>
        <name>Zn(2+)</name>
        <dbReference type="ChEBI" id="CHEBI:29105"/>
    </ligand>
</feature>
<evidence type="ECO:0000256" key="4">
    <source>
        <dbReference type="ARBA" id="ARBA00022833"/>
    </source>
</evidence>
<evidence type="ECO:0000256" key="8">
    <source>
        <dbReference type="ARBA" id="ARBA00066766"/>
    </source>
</evidence>
<dbReference type="Gene3D" id="1.10.340.30">
    <property type="entry name" value="Hypothetical protein, domain 2"/>
    <property type="match status" value="1"/>
</dbReference>
<keyword evidence="1 9" id="KW-0479">Metal-binding</keyword>
<evidence type="ECO:0000256" key="3">
    <source>
        <dbReference type="ARBA" id="ARBA00022801"/>
    </source>
</evidence>
<dbReference type="RefSeq" id="WP_165139429.1">
    <property type="nucleotide sequence ID" value="NZ_JAALLT010000001.1"/>
</dbReference>
<reference evidence="10 11" key="1">
    <citation type="submission" date="2020-02" db="EMBL/GenBank/DDBJ databases">
        <title>Balneolaceae bacterium YR4-1, complete genome.</title>
        <authorList>
            <person name="Li Y."/>
            <person name="Wu S."/>
        </authorList>
    </citation>
    <scope>NUCLEOTIDE SEQUENCE [LARGE SCALE GENOMIC DNA]</scope>
    <source>
        <strain evidence="10 11">YR4-1</strain>
    </source>
</reference>
<dbReference type="FunFam" id="1.10.340.30:FF:000009">
    <property type="entry name" value="DNA-3-methyladenine glycosylase I"/>
    <property type="match status" value="1"/>
</dbReference>
<name>A0A6M1SXF9_9BACT</name>
<dbReference type="GO" id="GO:0006284">
    <property type="term" value="P:base-excision repair"/>
    <property type="evidence" value="ECO:0007669"/>
    <property type="project" value="InterPro"/>
</dbReference>
<feature type="binding site" evidence="9">
    <location>
        <position position="177"/>
    </location>
    <ligand>
        <name>Zn(2+)</name>
        <dbReference type="ChEBI" id="CHEBI:29105"/>
    </ligand>
</feature>
<keyword evidence="5" id="KW-0234">DNA repair</keyword>
<keyword evidence="3" id="KW-0378">Hydrolase</keyword>